<proteinExistence type="predicted"/>
<keyword evidence="2" id="KW-1185">Reference proteome</keyword>
<comment type="caution">
    <text evidence="1">The sequence shown here is derived from an EMBL/GenBank/DDBJ whole genome shotgun (WGS) entry which is preliminary data.</text>
</comment>
<dbReference type="RefSeq" id="WP_155857487.1">
    <property type="nucleotide sequence ID" value="NZ_FMBK01000010.1"/>
</dbReference>
<dbReference type="EMBL" id="JBJXCW010000010">
    <property type="protein sequence ID" value="MFN0298034.1"/>
    <property type="molecule type" value="Genomic_DNA"/>
</dbReference>
<evidence type="ECO:0000313" key="2">
    <source>
        <dbReference type="Proteomes" id="UP001632339"/>
    </source>
</evidence>
<accession>A0ABW9JWF2</accession>
<name>A0ABW9JWF2_9GAMM</name>
<organism evidence="1 2">
    <name type="scientific">Acinetobacter albensis</name>
    <dbReference type="NCBI Taxonomy" id="1673609"/>
    <lineage>
        <taxon>Bacteria</taxon>
        <taxon>Pseudomonadati</taxon>
        <taxon>Pseudomonadota</taxon>
        <taxon>Gammaproteobacteria</taxon>
        <taxon>Moraxellales</taxon>
        <taxon>Moraxellaceae</taxon>
        <taxon>Acinetobacter</taxon>
    </lineage>
</organism>
<sequence>MQNLRHDLRLNIQVCCNFNPFAVGHNGERHQLVTEQSLDGKKPDHFYHQAAEY</sequence>
<dbReference type="Proteomes" id="UP001632339">
    <property type="component" value="Unassembled WGS sequence"/>
</dbReference>
<evidence type="ECO:0000313" key="1">
    <source>
        <dbReference type="EMBL" id="MFN0298034.1"/>
    </source>
</evidence>
<gene>
    <name evidence="1" type="ORF">ACKVE0_10950</name>
</gene>
<protein>
    <submittedName>
        <fullName evidence="1">Uncharacterized protein</fullName>
    </submittedName>
</protein>
<reference evidence="1 2" key="1">
    <citation type="submission" date="2024-12" db="EMBL/GenBank/DDBJ databases">
        <title>C001-4G Acinetobacter sp. assembled genome.</title>
        <authorList>
            <person name="D'Arcy K."/>
            <person name="Kingdon A.D.H."/>
            <person name="Breen A."/>
            <person name="Mckeown C."/>
            <person name="Allman E."/>
            <person name="Sharma P."/>
            <person name="Mcleman A."/>
            <person name="Roberts A.P."/>
        </authorList>
    </citation>
    <scope>NUCLEOTIDE SEQUENCE [LARGE SCALE GENOMIC DNA]</scope>
    <source>
        <strain evidence="1 2">C1-4G</strain>
    </source>
</reference>